<dbReference type="InterPro" id="IPR013087">
    <property type="entry name" value="Znf_C2H2_type"/>
</dbReference>
<sequence>MGVFNKLSQTEWAPFSNKRAHERRKRRLLTTTTLSRIPFVPASSGRHARNFEDVGLKENQMRYESMLKVSGELPRPQSFPPSFVMASISVKLFTGETFPLLSNEQRAAEALTVDGCILLLGAALHSPELAHISLSSTIALLGGDSSQPHRIEVEGGRYIDANGGDILVCQPTRTFELVRPLPPPTDAEPRRATKAPKSFFCPVSGCTSSFNRRDNLRRHLRDPTRGPRHAEYAKELDASLPQSQNSSTSASFAIRLMSADQISVVVERLSSQYPAIALVPEVTAFEEVQGLEEKLAAVCRSLFAVFRREFGGFDLWGEVRIGGGATGEAGSSGSGAAN</sequence>
<accession>A0A5J5F230</accession>
<evidence type="ECO:0000259" key="2">
    <source>
        <dbReference type="PROSITE" id="PS50157"/>
    </source>
</evidence>
<keyword evidence="1" id="KW-0863">Zinc-finger</keyword>
<dbReference type="EMBL" id="VXIS01000052">
    <property type="protein sequence ID" value="KAA8909948.1"/>
    <property type="molecule type" value="Genomic_DNA"/>
</dbReference>
<comment type="caution">
    <text evidence="3">The sequence shown here is derived from an EMBL/GenBank/DDBJ whole genome shotgun (WGS) entry which is preliminary data.</text>
</comment>
<evidence type="ECO:0000256" key="1">
    <source>
        <dbReference type="PROSITE-ProRule" id="PRU00042"/>
    </source>
</evidence>
<dbReference type="GO" id="GO:0008270">
    <property type="term" value="F:zinc ion binding"/>
    <property type="evidence" value="ECO:0007669"/>
    <property type="project" value="UniProtKB-KW"/>
</dbReference>
<protein>
    <recommendedName>
        <fullName evidence="2">C2H2-type domain-containing protein</fullName>
    </recommendedName>
</protein>
<dbReference type="InParanoid" id="A0A5J5F230"/>
<dbReference type="AlphaFoldDB" id="A0A5J5F230"/>
<dbReference type="PROSITE" id="PS50157">
    <property type="entry name" value="ZINC_FINGER_C2H2_2"/>
    <property type="match status" value="1"/>
</dbReference>
<dbReference type="OrthoDB" id="654211at2759"/>
<organism evidence="3 4">
    <name type="scientific">Sphaerosporella brunnea</name>
    <dbReference type="NCBI Taxonomy" id="1250544"/>
    <lineage>
        <taxon>Eukaryota</taxon>
        <taxon>Fungi</taxon>
        <taxon>Dikarya</taxon>
        <taxon>Ascomycota</taxon>
        <taxon>Pezizomycotina</taxon>
        <taxon>Pezizomycetes</taxon>
        <taxon>Pezizales</taxon>
        <taxon>Pyronemataceae</taxon>
        <taxon>Sphaerosporella</taxon>
    </lineage>
</organism>
<dbReference type="Proteomes" id="UP000326924">
    <property type="component" value="Unassembled WGS sequence"/>
</dbReference>
<dbReference type="Gene3D" id="3.30.160.60">
    <property type="entry name" value="Classic Zinc Finger"/>
    <property type="match status" value="1"/>
</dbReference>
<evidence type="ECO:0000313" key="4">
    <source>
        <dbReference type="Proteomes" id="UP000326924"/>
    </source>
</evidence>
<proteinExistence type="predicted"/>
<gene>
    <name evidence="3" type="ORF">FN846DRAFT_888690</name>
</gene>
<evidence type="ECO:0000313" key="3">
    <source>
        <dbReference type="EMBL" id="KAA8909948.1"/>
    </source>
</evidence>
<name>A0A5J5F230_9PEZI</name>
<reference evidence="3 4" key="1">
    <citation type="submission" date="2019-09" db="EMBL/GenBank/DDBJ databases">
        <title>Draft genome of the ectomycorrhizal ascomycete Sphaerosporella brunnea.</title>
        <authorList>
            <consortium name="DOE Joint Genome Institute"/>
            <person name="Benucci G.M."/>
            <person name="Marozzi G."/>
            <person name="Antonielli L."/>
            <person name="Sanchez S."/>
            <person name="Marco P."/>
            <person name="Wang X."/>
            <person name="Falini L.B."/>
            <person name="Barry K."/>
            <person name="Haridas S."/>
            <person name="Lipzen A."/>
            <person name="Labutti K."/>
            <person name="Grigoriev I.V."/>
            <person name="Murat C."/>
            <person name="Martin F."/>
            <person name="Albertini E."/>
            <person name="Donnini D."/>
            <person name="Bonito G."/>
        </authorList>
    </citation>
    <scope>NUCLEOTIDE SEQUENCE [LARGE SCALE GENOMIC DNA]</scope>
    <source>
        <strain evidence="3 4">Sb_GMNB300</strain>
    </source>
</reference>
<keyword evidence="1" id="KW-0479">Metal-binding</keyword>
<keyword evidence="1" id="KW-0862">Zinc</keyword>
<feature type="domain" description="C2H2-type" evidence="2">
    <location>
        <begin position="199"/>
        <end position="229"/>
    </location>
</feature>
<keyword evidence="4" id="KW-1185">Reference proteome</keyword>